<dbReference type="GO" id="GO:0005615">
    <property type="term" value="C:extracellular space"/>
    <property type="evidence" value="ECO:0007669"/>
    <property type="project" value="TreeGrafter"/>
</dbReference>
<dbReference type="InterPro" id="IPR016015">
    <property type="entry name" value="Clusterin_C"/>
</dbReference>
<evidence type="ECO:0000313" key="7">
    <source>
        <dbReference type="EMBL" id="KAJ8378866.1"/>
    </source>
</evidence>
<dbReference type="SMART" id="SM00035">
    <property type="entry name" value="CLa"/>
    <property type="match status" value="1"/>
</dbReference>
<keyword evidence="4" id="KW-1015">Disulfide bond</keyword>
<feature type="domain" description="Clusterin C-terminal" evidence="6">
    <location>
        <begin position="97"/>
        <end position="303"/>
    </location>
</feature>
<dbReference type="AlphaFoldDB" id="A0AAD7RF23"/>
<dbReference type="PANTHER" id="PTHR10970:SF2">
    <property type="entry name" value="CLUSTERIN-LIKE PROTEIN 1"/>
    <property type="match status" value="1"/>
</dbReference>
<keyword evidence="5" id="KW-0325">Glycoprotein</keyword>
<evidence type="ECO:0000256" key="4">
    <source>
        <dbReference type="ARBA" id="ARBA00023157"/>
    </source>
</evidence>
<dbReference type="GO" id="GO:0005634">
    <property type="term" value="C:nucleus"/>
    <property type="evidence" value="ECO:0007669"/>
    <property type="project" value="TreeGrafter"/>
</dbReference>
<comment type="caution">
    <text evidence="7">The sequence shown here is derived from an EMBL/GenBank/DDBJ whole genome shotgun (WGS) entry which is preliminary data.</text>
</comment>
<proteinExistence type="inferred from homology"/>
<accession>A0AAD7RF23</accession>
<evidence type="ECO:0000313" key="8">
    <source>
        <dbReference type="Proteomes" id="UP001221898"/>
    </source>
</evidence>
<evidence type="ECO:0000256" key="5">
    <source>
        <dbReference type="ARBA" id="ARBA00023180"/>
    </source>
</evidence>
<evidence type="ECO:0000259" key="6">
    <source>
        <dbReference type="SMART" id="SM00035"/>
    </source>
</evidence>
<organism evidence="7 8">
    <name type="scientific">Aldrovandia affinis</name>
    <dbReference type="NCBI Taxonomy" id="143900"/>
    <lineage>
        <taxon>Eukaryota</taxon>
        <taxon>Metazoa</taxon>
        <taxon>Chordata</taxon>
        <taxon>Craniata</taxon>
        <taxon>Vertebrata</taxon>
        <taxon>Euteleostomi</taxon>
        <taxon>Actinopterygii</taxon>
        <taxon>Neopterygii</taxon>
        <taxon>Teleostei</taxon>
        <taxon>Notacanthiformes</taxon>
        <taxon>Halosauridae</taxon>
        <taxon>Aldrovandia</taxon>
    </lineage>
</organism>
<sequence length="307" mass="34817">MTSRGSQDVLVNSSPDDPDLDVLKVEDSFNRLLHKVGTLYDKSVMLVSNMHKEFDQVFQTVFSPETRGDEAAPHSPAHREMDSDFFRGIGLDEVVESLFDFGKSVLQEFSSVITQVFDDIHKTVQESDQQKEKETFPRWVPLQSRKLCRDLHRQTSECWQLSSRCEFCQGALLEECPSVRDLQVELNEVSELVQVSSQQYEEVLQIAQRHTEDTVSWLTNMATDFGWVAELPINSTAEAENIFSISAVVPHPVERYDSSTVDSTVEVNILNSPGLTLSVPAELQVQDPAFIQYVAQEALGRYKQLLR</sequence>
<gene>
    <name evidence="7" type="ORF">AAFF_G00233680</name>
</gene>
<reference evidence="7" key="1">
    <citation type="journal article" date="2023" name="Science">
        <title>Genome structures resolve the early diversification of teleost fishes.</title>
        <authorList>
            <person name="Parey E."/>
            <person name="Louis A."/>
            <person name="Montfort J."/>
            <person name="Bouchez O."/>
            <person name="Roques C."/>
            <person name="Iampietro C."/>
            <person name="Lluch J."/>
            <person name="Castinel A."/>
            <person name="Donnadieu C."/>
            <person name="Desvignes T."/>
            <person name="Floi Bucao C."/>
            <person name="Jouanno E."/>
            <person name="Wen M."/>
            <person name="Mejri S."/>
            <person name="Dirks R."/>
            <person name="Jansen H."/>
            <person name="Henkel C."/>
            <person name="Chen W.J."/>
            <person name="Zahm M."/>
            <person name="Cabau C."/>
            <person name="Klopp C."/>
            <person name="Thompson A.W."/>
            <person name="Robinson-Rechavi M."/>
            <person name="Braasch I."/>
            <person name="Lecointre G."/>
            <person name="Bobe J."/>
            <person name="Postlethwait J.H."/>
            <person name="Berthelot C."/>
            <person name="Roest Crollius H."/>
            <person name="Guiguen Y."/>
        </authorList>
    </citation>
    <scope>NUCLEOTIDE SEQUENCE</scope>
    <source>
        <strain evidence="7">NC1722</strain>
    </source>
</reference>
<dbReference type="Pfam" id="PF01093">
    <property type="entry name" value="Clusterin"/>
    <property type="match status" value="1"/>
</dbReference>
<protein>
    <recommendedName>
        <fullName evidence="6">Clusterin C-terminal domain-containing protein</fullName>
    </recommendedName>
</protein>
<evidence type="ECO:0000256" key="1">
    <source>
        <dbReference type="ARBA" id="ARBA00004613"/>
    </source>
</evidence>
<evidence type="ECO:0000256" key="3">
    <source>
        <dbReference type="ARBA" id="ARBA00022525"/>
    </source>
</evidence>
<comment type="similarity">
    <text evidence="2">Belongs to the clusterin family.</text>
</comment>
<dbReference type="PANTHER" id="PTHR10970">
    <property type="entry name" value="CLUSTERIN"/>
    <property type="match status" value="1"/>
</dbReference>
<dbReference type="Proteomes" id="UP001221898">
    <property type="component" value="Unassembled WGS sequence"/>
</dbReference>
<comment type="subcellular location">
    <subcellularLocation>
        <location evidence="1">Secreted</location>
    </subcellularLocation>
</comment>
<name>A0AAD7RF23_9TELE</name>
<evidence type="ECO:0000256" key="2">
    <source>
        <dbReference type="ARBA" id="ARBA00010069"/>
    </source>
</evidence>
<dbReference type="InterPro" id="IPR000753">
    <property type="entry name" value="Clusterin-like"/>
</dbReference>
<keyword evidence="8" id="KW-1185">Reference proteome</keyword>
<keyword evidence="3" id="KW-0964">Secreted</keyword>
<dbReference type="EMBL" id="JAINUG010000308">
    <property type="protein sequence ID" value="KAJ8378866.1"/>
    <property type="molecule type" value="Genomic_DNA"/>
</dbReference>
<dbReference type="GO" id="GO:0051787">
    <property type="term" value="F:misfolded protein binding"/>
    <property type="evidence" value="ECO:0007669"/>
    <property type="project" value="TreeGrafter"/>
</dbReference>